<dbReference type="InterPro" id="IPR006033">
    <property type="entry name" value="AsnA_fam"/>
</dbReference>
<dbReference type="InterPro" id="IPR006034">
    <property type="entry name" value="Asparaginase/glutaminase-like"/>
</dbReference>
<comment type="similarity">
    <text evidence="1">Belongs to the asparaginase 1 family.</text>
</comment>
<evidence type="ECO:0000256" key="4">
    <source>
        <dbReference type="PIRSR" id="PIRSR001220-2"/>
    </source>
</evidence>
<feature type="binding site" evidence="4">
    <location>
        <position position="66"/>
    </location>
    <ligand>
        <name>substrate</name>
    </ligand>
</feature>
<organism evidence="7 8">
    <name type="scientific">Thermotomaculum hydrothermale</name>
    <dbReference type="NCBI Taxonomy" id="981385"/>
    <lineage>
        <taxon>Bacteria</taxon>
        <taxon>Pseudomonadati</taxon>
        <taxon>Acidobacteriota</taxon>
        <taxon>Holophagae</taxon>
        <taxon>Thermotomaculales</taxon>
        <taxon>Thermotomaculaceae</taxon>
        <taxon>Thermotomaculum</taxon>
    </lineage>
</organism>
<gene>
    <name evidence="7" type="primary">ansA</name>
    <name evidence="7" type="ORF">TTHT_0949</name>
</gene>
<dbReference type="AlphaFoldDB" id="A0A7R6PZC8"/>
<evidence type="ECO:0000256" key="2">
    <source>
        <dbReference type="ARBA" id="ARBA00022801"/>
    </source>
</evidence>
<dbReference type="GO" id="GO:0006520">
    <property type="term" value="P:amino acid metabolic process"/>
    <property type="evidence" value="ECO:0007669"/>
    <property type="project" value="InterPro"/>
</dbReference>
<dbReference type="EC" id="3.5.1.1" evidence="7"/>
<dbReference type="InterPro" id="IPR040919">
    <property type="entry name" value="Asparaginase_C"/>
</dbReference>
<dbReference type="Gene3D" id="3.40.50.1170">
    <property type="entry name" value="L-asparaginase, N-terminal domain"/>
    <property type="match status" value="1"/>
</dbReference>
<dbReference type="FunFam" id="3.40.50.1170:FF:000001">
    <property type="entry name" value="L-asparaginase 2"/>
    <property type="match status" value="1"/>
</dbReference>
<feature type="binding site" evidence="4">
    <location>
        <begin position="97"/>
        <end position="98"/>
    </location>
    <ligand>
        <name>substrate</name>
    </ligand>
</feature>
<feature type="active site" description="O-isoaspartyl threonine intermediate" evidence="3">
    <location>
        <position position="22"/>
    </location>
</feature>
<dbReference type="InterPro" id="IPR027473">
    <property type="entry name" value="L-asparaginase_C"/>
</dbReference>
<dbReference type="Pfam" id="PF00710">
    <property type="entry name" value="Asparaginase"/>
    <property type="match status" value="1"/>
</dbReference>
<dbReference type="InterPro" id="IPR036152">
    <property type="entry name" value="Asp/glu_Ase-like_sf"/>
</dbReference>
<evidence type="ECO:0000259" key="5">
    <source>
        <dbReference type="Pfam" id="PF00710"/>
    </source>
</evidence>
<feature type="domain" description="L-asparaginase N-terminal" evidence="5">
    <location>
        <begin position="13"/>
        <end position="197"/>
    </location>
</feature>
<dbReference type="KEGG" id="thyd:TTHT_0949"/>
<dbReference type="PRINTS" id="PR00139">
    <property type="entry name" value="ASNGLNASE"/>
</dbReference>
<reference evidence="7 8" key="1">
    <citation type="journal article" date="2012" name="Extremophiles">
        <title>Thermotomaculum hydrothermale gen. nov., sp. nov., a novel heterotrophic thermophile within the phylum Acidobacteria from a deep-sea hydrothermal vent chimney in the Southern Okinawa Trough.</title>
        <authorList>
            <person name="Izumi H."/>
            <person name="Nunoura T."/>
            <person name="Miyazaki M."/>
            <person name="Mino S."/>
            <person name="Toki T."/>
            <person name="Takai K."/>
            <person name="Sako Y."/>
            <person name="Sawabe T."/>
            <person name="Nakagawa S."/>
        </authorList>
    </citation>
    <scope>NUCLEOTIDE SEQUENCE [LARGE SCALE GENOMIC DNA]</scope>
    <source>
        <strain evidence="7 8">AC55</strain>
    </source>
</reference>
<dbReference type="Gene3D" id="3.40.50.40">
    <property type="match status" value="1"/>
</dbReference>
<keyword evidence="2 7" id="KW-0378">Hydrolase</keyword>
<dbReference type="PIRSF" id="PIRSF001220">
    <property type="entry name" value="L-ASNase_gatD"/>
    <property type="match status" value="1"/>
</dbReference>
<dbReference type="CDD" id="cd08963">
    <property type="entry name" value="L-asparaginase_I"/>
    <property type="match status" value="1"/>
</dbReference>
<evidence type="ECO:0000313" key="7">
    <source>
        <dbReference type="EMBL" id="BBB32503.1"/>
    </source>
</evidence>
<dbReference type="NCBIfam" id="TIGR00519">
    <property type="entry name" value="asnASE_I"/>
    <property type="match status" value="1"/>
</dbReference>
<evidence type="ECO:0000256" key="3">
    <source>
        <dbReference type="PIRSR" id="PIRSR001220-1"/>
    </source>
</evidence>
<dbReference type="Proteomes" id="UP000595564">
    <property type="component" value="Chromosome"/>
</dbReference>
<keyword evidence="8" id="KW-1185">Reference proteome</keyword>
<accession>A0A7R6PZC8</accession>
<dbReference type="InterPro" id="IPR027474">
    <property type="entry name" value="L-asparaginase_N"/>
</dbReference>
<dbReference type="PIRSF" id="PIRSF500176">
    <property type="entry name" value="L_ASNase"/>
    <property type="match status" value="1"/>
</dbReference>
<dbReference type="InterPro" id="IPR041725">
    <property type="entry name" value="L-asparaginase_I"/>
</dbReference>
<evidence type="ECO:0000259" key="6">
    <source>
        <dbReference type="Pfam" id="PF17763"/>
    </source>
</evidence>
<dbReference type="PANTHER" id="PTHR11707">
    <property type="entry name" value="L-ASPARAGINASE"/>
    <property type="match status" value="1"/>
</dbReference>
<dbReference type="SMART" id="SM00870">
    <property type="entry name" value="Asparaginase"/>
    <property type="match status" value="1"/>
</dbReference>
<evidence type="ECO:0000256" key="1">
    <source>
        <dbReference type="ARBA" id="ARBA00010518"/>
    </source>
</evidence>
<protein>
    <submittedName>
        <fullName evidence="7">L-asparaginase</fullName>
        <ecNumber evidence="7">3.5.1.1</ecNumber>
    </submittedName>
</protein>
<dbReference type="EMBL" id="AP017470">
    <property type="protein sequence ID" value="BBB32503.1"/>
    <property type="molecule type" value="Genomic_DNA"/>
</dbReference>
<dbReference type="PANTHER" id="PTHR11707:SF28">
    <property type="entry name" value="60 KDA LYSOPHOSPHOLIPASE"/>
    <property type="match status" value="1"/>
</dbReference>
<proteinExistence type="inferred from homology"/>
<dbReference type="PROSITE" id="PS51732">
    <property type="entry name" value="ASN_GLN_ASE_3"/>
    <property type="match status" value="1"/>
</dbReference>
<dbReference type="InterPro" id="IPR037152">
    <property type="entry name" value="L-asparaginase_N_sf"/>
</dbReference>
<dbReference type="GO" id="GO:0004067">
    <property type="term" value="F:asparaginase activity"/>
    <property type="evidence" value="ECO:0007669"/>
    <property type="project" value="UniProtKB-UniRule"/>
</dbReference>
<dbReference type="SFLD" id="SFLDS00057">
    <property type="entry name" value="Glutaminase/Asparaginase"/>
    <property type="match status" value="1"/>
</dbReference>
<feature type="domain" description="Asparaginase/glutaminase C-terminal" evidence="6">
    <location>
        <begin position="218"/>
        <end position="333"/>
    </location>
</feature>
<dbReference type="SUPFAM" id="SSF53774">
    <property type="entry name" value="Glutaminase/Asparaginase"/>
    <property type="match status" value="1"/>
</dbReference>
<sequence length="343" mass="38092">MGNCFNEVKMSKKILMIHTGGTLGMAEGKPDNSLKPVQFQESVVNFVPELNQLADIETVFAFNIDSANLTIKHINKLVEVIKENYELYDGFVIIHGTDAMAYSGSALSFLIKNNKKPIILTGSQKPLRHIRTDARLNLINAVEFATMDIPEVAICFNSKLMRANRATKVSSGDFDAFDSPNFPYLATVGVEINLNNRCIMPISFGGEIEFNFLKEKNIVHIKTFPGLNPSIYRHFLNNDTDGIIVEAYATGNIPILENSLIPFIIEANELGIPVIITSQAKRGKINLDAYECGRKAKEAGAISALDMTIESAIMKFQYLLSKDYNVSEIKKLFLKNISGEISE</sequence>
<evidence type="ECO:0000313" key="8">
    <source>
        <dbReference type="Proteomes" id="UP000595564"/>
    </source>
</evidence>
<dbReference type="Pfam" id="PF17763">
    <property type="entry name" value="Asparaginase_C"/>
    <property type="match status" value="1"/>
</dbReference>
<name>A0A7R6PZC8_9BACT</name>